<keyword evidence="9 11" id="KW-0482">Metalloprotease</keyword>
<keyword evidence="3 11" id="KW-0645">Protease</keyword>
<evidence type="ECO:0000256" key="12">
    <source>
        <dbReference type="SAM" id="Phobius"/>
    </source>
</evidence>
<reference evidence="14 15" key="1">
    <citation type="submission" date="2015-11" db="EMBL/GenBank/DDBJ databases">
        <title>Draft genome sequence of Agrobacterium sp. R89-1.</title>
        <authorList>
            <person name="Zahradnik J."/>
            <person name="Kyslikova E."/>
            <person name="Palyzova A."/>
            <person name="Kyslik P."/>
        </authorList>
    </citation>
    <scope>NUCLEOTIDE SEQUENCE [LARGE SCALE GENOMIC DNA]</scope>
    <source>
        <strain evidence="14 15">R89-1</strain>
    </source>
</reference>
<evidence type="ECO:0000313" key="14">
    <source>
        <dbReference type="EMBL" id="KXG87605.1"/>
    </source>
</evidence>
<dbReference type="GO" id="GO:0006508">
    <property type="term" value="P:proteolysis"/>
    <property type="evidence" value="ECO:0007669"/>
    <property type="project" value="UniProtKB-KW"/>
</dbReference>
<evidence type="ECO:0000256" key="6">
    <source>
        <dbReference type="ARBA" id="ARBA00022801"/>
    </source>
</evidence>
<keyword evidence="15" id="KW-1185">Reference proteome</keyword>
<dbReference type="Gene3D" id="3.30.2010.10">
    <property type="entry name" value="Metalloproteases ('zincins'), catalytic domain"/>
    <property type="match status" value="1"/>
</dbReference>
<keyword evidence="6 11" id="KW-0378">Hydrolase</keyword>
<evidence type="ECO:0000256" key="8">
    <source>
        <dbReference type="ARBA" id="ARBA00022989"/>
    </source>
</evidence>
<feature type="transmembrane region" description="Helical" evidence="12">
    <location>
        <begin position="43"/>
        <end position="66"/>
    </location>
</feature>
<evidence type="ECO:0000256" key="9">
    <source>
        <dbReference type="ARBA" id="ARBA00023049"/>
    </source>
</evidence>
<sequence length="307" mass="34205">MTGDVDVRRIRNSSFLTWVGLVLGSWVGLLWGSLLFMPVGAGFGIAAASAMGGYIAVPLWGTFWGLTGLSGQRNKALRDLGIKVLPDDDPLTQRVGALAARLGLTTRPWVAIMPHNNAFAIGATRNSAMVVLGQPLINTLTDAELDAIIGHELGHIATNDMRRMGLARSFQNALVWYFGFSRTLQRWVRWILTWMSEFLILAMSRRREYWADAVGAALTSKEDMISALEKLHHKPRLSSYERHHARLMIHGVDSSVFSTHPNFLQRKRALEKEKYLRFVKKPVVAEEVLAAPVTLPLVAEMAYVNSK</sequence>
<proteinExistence type="inferred from homology"/>
<dbReference type="GO" id="GO:0004222">
    <property type="term" value="F:metalloendopeptidase activity"/>
    <property type="evidence" value="ECO:0007669"/>
    <property type="project" value="InterPro"/>
</dbReference>
<comment type="similarity">
    <text evidence="11">Belongs to the peptidase M48 family.</text>
</comment>
<dbReference type="GO" id="GO:0046872">
    <property type="term" value="F:metal ion binding"/>
    <property type="evidence" value="ECO:0007669"/>
    <property type="project" value="UniProtKB-KW"/>
</dbReference>
<evidence type="ECO:0000313" key="15">
    <source>
        <dbReference type="Proteomes" id="UP000070498"/>
    </source>
</evidence>
<comment type="caution">
    <text evidence="14">The sequence shown here is derived from an EMBL/GenBank/DDBJ whole genome shotgun (WGS) entry which is preliminary data.</text>
</comment>
<keyword evidence="8 12" id="KW-1133">Transmembrane helix</keyword>
<feature type="domain" description="Peptidase M48" evidence="13">
    <location>
        <begin position="91"/>
        <end position="273"/>
    </location>
</feature>
<protein>
    <submittedName>
        <fullName evidence="14">Protease</fullName>
    </submittedName>
</protein>
<evidence type="ECO:0000256" key="4">
    <source>
        <dbReference type="ARBA" id="ARBA00022692"/>
    </source>
</evidence>
<dbReference type="RefSeq" id="WP_067652611.1">
    <property type="nucleotide sequence ID" value="NZ_KQ961034.1"/>
</dbReference>
<dbReference type="PANTHER" id="PTHR43221">
    <property type="entry name" value="PROTEASE HTPX"/>
    <property type="match status" value="1"/>
</dbReference>
<evidence type="ECO:0000256" key="1">
    <source>
        <dbReference type="ARBA" id="ARBA00004651"/>
    </source>
</evidence>
<dbReference type="AlphaFoldDB" id="A0A135P847"/>
<comment type="subcellular location">
    <subcellularLocation>
        <location evidence="1">Cell membrane</location>
        <topology evidence="1">Multi-pass membrane protein</topology>
    </subcellularLocation>
</comment>
<dbReference type="EMBL" id="LNUW01000004">
    <property type="protein sequence ID" value="KXG87605.1"/>
    <property type="molecule type" value="Genomic_DNA"/>
</dbReference>
<dbReference type="Pfam" id="PF01435">
    <property type="entry name" value="Peptidase_M48"/>
    <property type="match status" value="1"/>
</dbReference>
<dbReference type="InterPro" id="IPR050083">
    <property type="entry name" value="HtpX_protease"/>
</dbReference>
<evidence type="ECO:0000259" key="13">
    <source>
        <dbReference type="Pfam" id="PF01435"/>
    </source>
</evidence>
<evidence type="ECO:0000256" key="2">
    <source>
        <dbReference type="ARBA" id="ARBA00022475"/>
    </source>
</evidence>
<keyword evidence="2" id="KW-1003">Cell membrane</keyword>
<evidence type="ECO:0000256" key="10">
    <source>
        <dbReference type="ARBA" id="ARBA00023136"/>
    </source>
</evidence>
<keyword evidence="7 11" id="KW-0862">Zinc</keyword>
<dbReference type="InterPro" id="IPR001915">
    <property type="entry name" value="Peptidase_M48"/>
</dbReference>
<dbReference type="STRING" id="2052828.ATO67_18330"/>
<comment type="cofactor">
    <cofactor evidence="11">
        <name>Zn(2+)</name>
        <dbReference type="ChEBI" id="CHEBI:29105"/>
    </cofactor>
    <text evidence="11">Binds 1 zinc ion per subunit.</text>
</comment>
<dbReference type="PANTHER" id="PTHR43221:SF1">
    <property type="entry name" value="PROTEASE HTPX"/>
    <property type="match status" value="1"/>
</dbReference>
<evidence type="ECO:0000256" key="5">
    <source>
        <dbReference type="ARBA" id="ARBA00022723"/>
    </source>
</evidence>
<accession>A0A135P847</accession>
<feature type="transmembrane region" description="Helical" evidence="12">
    <location>
        <begin position="15"/>
        <end position="37"/>
    </location>
</feature>
<keyword evidence="5" id="KW-0479">Metal-binding</keyword>
<dbReference type="GO" id="GO:0005886">
    <property type="term" value="C:plasma membrane"/>
    <property type="evidence" value="ECO:0007669"/>
    <property type="project" value="UniProtKB-SubCell"/>
</dbReference>
<evidence type="ECO:0000256" key="3">
    <source>
        <dbReference type="ARBA" id="ARBA00022670"/>
    </source>
</evidence>
<evidence type="ECO:0000256" key="7">
    <source>
        <dbReference type="ARBA" id="ARBA00022833"/>
    </source>
</evidence>
<name>A0A135P847_9HYPH</name>
<dbReference type="Proteomes" id="UP000070498">
    <property type="component" value="Unassembled WGS sequence"/>
</dbReference>
<keyword evidence="4 12" id="KW-0812">Transmembrane</keyword>
<keyword evidence="10 12" id="KW-0472">Membrane</keyword>
<evidence type="ECO:0000256" key="11">
    <source>
        <dbReference type="RuleBase" id="RU003983"/>
    </source>
</evidence>
<gene>
    <name evidence="14" type="ORF">ATO67_18330</name>
</gene>
<organism evidence="14 15">
    <name type="scientific">Agrobacterium bohemicum</name>
    <dbReference type="NCBI Taxonomy" id="2052828"/>
    <lineage>
        <taxon>Bacteria</taxon>
        <taxon>Pseudomonadati</taxon>
        <taxon>Pseudomonadota</taxon>
        <taxon>Alphaproteobacteria</taxon>
        <taxon>Hyphomicrobiales</taxon>
        <taxon>Rhizobiaceae</taxon>
        <taxon>Rhizobium/Agrobacterium group</taxon>
        <taxon>Agrobacterium</taxon>
    </lineage>
</organism>